<evidence type="ECO:0000313" key="3">
    <source>
        <dbReference type="Proteomes" id="UP000193309"/>
    </source>
</evidence>
<accession>A0A1X7JNW2</accession>
<dbReference type="PANTHER" id="PTHR12286:SF5">
    <property type="entry name" value="SACCHAROPINE DEHYDROGENASE-LIKE OXIDOREDUCTASE"/>
    <property type="match status" value="1"/>
</dbReference>
<proteinExistence type="predicted"/>
<feature type="domain" description="Saccharopine dehydrogenase NADP binding" evidence="1">
    <location>
        <begin position="4"/>
        <end position="99"/>
    </location>
</feature>
<dbReference type="SUPFAM" id="SSF51735">
    <property type="entry name" value="NAD(P)-binding Rossmann-fold domains"/>
    <property type="match status" value="1"/>
</dbReference>
<dbReference type="STRING" id="1610489.SAMN06295981_1802"/>
<dbReference type="InterPro" id="IPR036291">
    <property type="entry name" value="NAD(P)-bd_dom_sf"/>
</dbReference>
<dbReference type="GO" id="GO:0005886">
    <property type="term" value="C:plasma membrane"/>
    <property type="evidence" value="ECO:0007669"/>
    <property type="project" value="TreeGrafter"/>
</dbReference>
<keyword evidence="3" id="KW-1185">Reference proteome</keyword>
<evidence type="ECO:0000259" key="1">
    <source>
        <dbReference type="Pfam" id="PF03435"/>
    </source>
</evidence>
<gene>
    <name evidence="2" type="ORF">SAMN06295981_1802</name>
</gene>
<dbReference type="InterPro" id="IPR005097">
    <property type="entry name" value="Sacchrp_dh_NADP-bd"/>
</dbReference>
<name>A0A1X7JNW2_9CORY</name>
<dbReference type="Pfam" id="PF03435">
    <property type="entry name" value="Sacchrp_dh_NADP"/>
    <property type="match status" value="1"/>
</dbReference>
<dbReference type="AlphaFoldDB" id="A0A1X7JNW2"/>
<protein>
    <submittedName>
        <fullName evidence="2">Uncharacterized conserved protein</fullName>
    </submittedName>
</protein>
<sequence length="361" mass="38546">MSDILLFGATGVVGRLTARHLAGHDVILAGRDVEKLRELRGEINPAWEIATGDAHSADDMAALAARAAVVISCVGPYSRVGWEMVNACAIAGTDYVDLCGEVPFIRRVIDTHHGTTSARIVHSCGFDSVPSDMGAFALREHAGEPLDTVTMVVEKLRGGLSTGTLESMREVSAQAHADRAVARNLHHPYSLSPIPSAEPRLADAKDITVTKLADGRWAGPFFMAMFNTRVVRRSNSLRGERFTYHERWATRTRLGAWALTGTTAALFAASQKPALRRLVPTPGNGYFRFTHEGVTESGRQVSCTVAADGDPGYVVTAMMLGEAALTLLDNPGEGGVLTPSTALGAPYLERLRAGGMSFTCG</sequence>
<evidence type="ECO:0000313" key="2">
    <source>
        <dbReference type="EMBL" id="SMG29931.1"/>
    </source>
</evidence>
<dbReference type="RefSeq" id="WP_085549915.1">
    <property type="nucleotide sequence ID" value="NZ_FXAR01000006.1"/>
</dbReference>
<dbReference type="InterPro" id="IPR051276">
    <property type="entry name" value="Saccharopine_DH-like_oxidrdct"/>
</dbReference>
<dbReference type="GO" id="GO:0009247">
    <property type="term" value="P:glycolipid biosynthetic process"/>
    <property type="evidence" value="ECO:0007669"/>
    <property type="project" value="TreeGrafter"/>
</dbReference>
<dbReference type="OrthoDB" id="4369409at2"/>
<organism evidence="2 3">
    <name type="scientific">Corynebacterium pollutisoli</name>
    <dbReference type="NCBI Taxonomy" id="1610489"/>
    <lineage>
        <taxon>Bacteria</taxon>
        <taxon>Bacillati</taxon>
        <taxon>Actinomycetota</taxon>
        <taxon>Actinomycetes</taxon>
        <taxon>Mycobacteriales</taxon>
        <taxon>Corynebacteriaceae</taxon>
        <taxon>Corynebacterium</taxon>
    </lineage>
</organism>
<reference evidence="3" key="1">
    <citation type="submission" date="2017-04" db="EMBL/GenBank/DDBJ databases">
        <authorList>
            <person name="Varghese N."/>
            <person name="Submissions S."/>
        </authorList>
    </citation>
    <scope>NUCLEOTIDE SEQUENCE [LARGE SCALE GENOMIC DNA]</scope>
    <source>
        <strain evidence="3">VDS</strain>
    </source>
</reference>
<dbReference type="EMBL" id="FXAR01000006">
    <property type="protein sequence ID" value="SMG29931.1"/>
    <property type="molecule type" value="Genomic_DNA"/>
</dbReference>
<dbReference type="Proteomes" id="UP000193309">
    <property type="component" value="Unassembled WGS sequence"/>
</dbReference>
<dbReference type="Gene3D" id="3.40.50.720">
    <property type="entry name" value="NAD(P)-binding Rossmann-like Domain"/>
    <property type="match status" value="1"/>
</dbReference>
<dbReference type="PANTHER" id="PTHR12286">
    <property type="entry name" value="SACCHAROPINE DEHYDROGENASE-LIKE OXIDOREDUCTASE"/>
    <property type="match status" value="1"/>
</dbReference>